<protein>
    <recommendedName>
        <fullName evidence="3">Protein containing PKD domain</fullName>
    </recommendedName>
</protein>
<dbReference type="RefSeq" id="WP_062039804.1">
    <property type="nucleotide sequence ID" value="NZ_DF968182.1"/>
</dbReference>
<dbReference type="STRING" id="1678841.TBC1_111226"/>
<dbReference type="EMBL" id="DF968182">
    <property type="protein sequence ID" value="GAP43084.1"/>
    <property type="molecule type" value="Genomic_DNA"/>
</dbReference>
<dbReference type="PROSITE" id="PS51257">
    <property type="entry name" value="PROKAR_LIPOPROTEIN"/>
    <property type="match status" value="1"/>
</dbReference>
<organism evidence="1">
    <name type="scientific">Lentimicrobium saccharophilum</name>
    <dbReference type="NCBI Taxonomy" id="1678841"/>
    <lineage>
        <taxon>Bacteria</taxon>
        <taxon>Pseudomonadati</taxon>
        <taxon>Bacteroidota</taxon>
        <taxon>Bacteroidia</taxon>
        <taxon>Bacteroidales</taxon>
        <taxon>Lentimicrobiaceae</taxon>
        <taxon>Lentimicrobium</taxon>
    </lineage>
</organism>
<name>A0A0S7BRB6_9BACT</name>
<dbReference type="InterPro" id="IPR013783">
    <property type="entry name" value="Ig-like_fold"/>
</dbReference>
<proteinExistence type="predicted"/>
<keyword evidence="2" id="KW-1185">Reference proteome</keyword>
<evidence type="ECO:0000313" key="1">
    <source>
        <dbReference type="EMBL" id="GAP43084.1"/>
    </source>
</evidence>
<dbReference type="Proteomes" id="UP000053091">
    <property type="component" value="Unassembled WGS sequence"/>
</dbReference>
<dbReference type="SUPFAM" id="SSF49299">
    <property type="entry name" value="PKD domain"/>
    <property type="match status" value="1"/>
</dbReference>
<reference evidence="1" key="1">
    <citation type="journal article" date="2015" name="Genome Announc.">
        <title>Draft Genome Sequence of Bacteroidales Strain TBC1, a Novel Isolate from a Methanogenic Wastewater Treatment System.</title>
        <authorList>
            <person name="Tourlousse D.M."/>
            <person name="Matsuura N."/>
            <person name="Sun L."/>
            <person name="Toyonaga M."/>
            <person name="Kuroda K."/>
            <person name="Ohashi A."/>
            <person name="Cruz R."/>
            <person name="Yamaguchi T."/>
            <person name="Sekiguchi Y."/>
        </authorList>
    </citation>
    <scope>NUCLEOTIDE SEQUENCE [LARGE SCALE GENOMIC DNA]</scope>
    <source>
        <strain evidence="1">TBC1</strain>
    </source>
</reference>
<gene>
    <name evidence="1" type="ORF">TBC1_111226</name>
</gene>
<dbReference type="InterPro" id="IPR035986">
    <property type="entry name" value="PKD_dom_sf"/>
</dbReference>
<evidence type="ECO:0000313" key="2">
    <source>
        <dbReference type="Proteomes" id="UP000053091"/>
    </source>
</evidence>
<dbReference type="Gene3D" id="2.60.40.10">
    <property type="entry name" value="Immunoglobulins"/>
    <property type="match status" value="1"/>
</dbReference>
<sequence length="238" mass="27365">MHKNQYSNRLFCIILLASPLMFISCIKEENNTLNHLPVARYTVNPARGENNTQFVFDATGVSDAEDLASQLQICWDWDNDGFYDTDFTTEKTSTHQYNATGIYFPLMLVRDTKGMKDSIRHMVVVVSDLSNQPPAMPAYITPPNWQSWMEPEVIFKWTCSDPENDEITFDLWTGRSAEAMFPAATGISEFNMENGRKVYQTTHAGFELKKTYYWQIYAKDVAGNYTAGPVWRFTTRPE</sequence>
<dbReference type="AlphaFoldDB" id="A0A0S7BRB6"/>
<accession>A0A0S7BRB6</accession>
<dbReference type="OrthoDB" id="789771at2"/>
<evidence type="ECO:0008006" key="3">
    <source>
        <dbReference type="Google" id="ProtNLM"/>
    </source>
</evidence>